<protein>
    <submittedName>
        <fullName evidence="4">Mitochodrial transcription termination factor-related protein</fullName>
    </submittedName>
</protein>
<comment type="similarity">
    <text evidence="1">Belongs to the mTERF family.</text>
</comment>
<dbReference type="STRING" id="59895.A0A103XQE1"/>
<sequence length="237" mass="27383">MECLNTLQNIPEAIETAELVYFNRIPHQSRIPHFLIVSSVCHLPFFHPTICLLPTSAAISTTSQSEFTGMGFTPNEIREEIIRNPKILGSEVGEMSKCLRMLNSLKCRVPIKENLFSEGAFMASYEVKSRIDCLHKHGLLYRDAFSVLWREPRAILYDLKEIDLKMEFLTNTMKFDVLSLDEVPEYLGVHFEKQIVPRYNVIEHLRSKGGIGDEIGLRRMIMINILKDDVVMRRIIR</sequence>
<dbReference type="Pfam" id="PF02536">
    <property type="entry name" value="mTERF"/>
    <property type="match status" value="1"/>
</dbReference>
<dbReference type="Proteomes" id="UP000243975">
    <property type="component" value="Unassembled WGS sequence"/>
</dbReference>
<keyword evidence="2" id="KW-0804">Transcription</keyword>
<dbReference type="InterPro" id="IPR038538">
    <property type="entry name" value="MTERF_sf"/>
</dbReference>
<reference evidence="4 5" key="1">
    <citation type="journal article" date="2016" name="Sci. Rep.">
        <title>The genome sequence of the outbreeding globe artichoke constructed de novo incorporating a phase-aware low-pass sequencing strategy of F1 progeny.</title>
        <authorList>
            <person name="Scaglione D."/>
            <person name="Reyes-Chin-Wo S."/>
            <person name="Acquadro A."/>
            <person name="Froenicke L."/>
            <person name="Portis E."/>
            <person name="Beitel C."/>
            <person name="Tirone M."/>
            <person name="Mauro R."/>
            <person name="Lo Monaco A."/>
            <person name="Mauromicale G."/>
            <person name="Faccioli P."/>
            <person name="Cattivelli L."/>
            <person name="Rieseberg L."/>
            <person name="Michelmore R."/>
            <person name="Lanteri S."/>
        </authorList>
    </citation>
    <scope>NUCLEOTIDE SEQUENCE [LARGE SCALE GENOMIC DNA]</scope>
    <source>
        <strain evidence="4">2C</strain>
    </source>
</reference>
<evidence type="ECO:0000256" key="1">
    <source>
        <dbReference type="ARBA" id="ARBA00007692"/>
    </source>
</evidence>
<dbReference type="GO" id="GO:0003676">
    <property type="term" value="F:nucleic acid binding"/>
    <property type="evidence" value="ECO:0007669"/>
    <property type="project" value="InterPro"/>
</dbReference>
<organism evidence="4 5">
    <name type="scientific">Cynara cardunculus var. scolymus</name>
    <name type="common">Globe artichoke</name>
    <name type="synonym">Cynara scolymus</name>
    <dbReference type="NCBI Taxonomy" id="59895"/>
    <lineage>
        <taxon>Eukaryota</taxon>
        <taxon>Viridiplantae</taxon>
        <taxon>Streptophyta</taxon>
        <taxon>Embryophyta</taxon>
        <taxon>Tracheophyta</taxon>
        <taxon>Spermatophyta</taxon>
        <taxon>Magnoliopsida</taxon>
        <taxon>eudicotyledons</taxon>
        <taxon>Gunneridae</taxon>
        <taxon>Pentapetalae</taxon>
        <taxon>asterids</taxon>
        <taxon>campanulids</taxon>
        <taxon>Asterales</taxon>
        <taxon>Asteraceae</taxon>
        <taxon>Carduoideae</taxon>
        <taxon>Cardueae</taxon>
        <taxon>Carduinae</taxon>
        <taxon>Cynara</taxon>
    </lineage>
</organism>
<evidence type="ECO:0000256" key="3">
    <source>
        <dbReference type="ARBA" id="ARBA00022946"/>
    </source>
</evidence>
<name>A0A103XQE1_CYNCS</name>
<dbReference type="Gene3D" id="1.25.70.10">
    <property type="entry name" value="Transcription termination factor 3, mitochondrial"/>
    <property type="match status" value="1"/>
</dbReference>
<dbReference type="EMBL" id="LEKV01004481">
    <property type="protein sequence ID" value="KVH94968.1"/>
    <property type="molecule type" value="Genomic_DNA"/>
</dbReference>
<dbReference type="Gramene" id="KVH94968">
    <property type="protein sequence ID" value="KVH94968"/>
    <property type="gene ID" value="Ccrd_002961"/>
</dbReference>
<keyword evidence="2" id="KW-0806">Transcription termination</keyword>
<comment type="caution">
    <text evidence="4">The sequence shown here is derived from an EMBL/GenBank/DDBJ whole genome shotgun (WGS) entry which is preliminary data.</text>
</comment>
<evidence type="ECO:0000313" key="5">
    <source>
        <dbReference type="Proteomes" id="UP000243975"/>
    </source>
</evidence>
<dbReference type="InterPro" id="IPR003690">
    <property type="entry name" value="MTERF"/>
</dbReference>
<keyword evidence="3" id="KW-0809">Transit peptide</keyword>
<dbReference type="AlphaFoldDB" id="A0A103XQE1"/>
<dbReference type="SMART" id="SM00733">
    <property type="entry name" value="Mterf"/>
    <property type="match status" value="3"/>
</dbReference>
<evidence type="ECO:0000313" key="4">
    <source>
        <dbReference type="EMBL" id="KVH94968.1"/>
    </source>
</evidence>
<keyword evidence="5" id="KW-1185">Reference proteome</keyword>
<evidence type="ECO:0000256" key="2">
    <source>
        <dbReference type="ARBA" id="ARBA00022472"/>
    </source>
</evidence>
<gene>
    <name evidence="4" type="ORF">Ccrd_002961</name>
</gene>
<dbReference type="OMA" id="RMIMINI"/>
<dbReference type="PANTHER" id="PTHR13068">
    <property type="entry name" value="CGI-12 PROTEIN-RELATED"/>
    <property type="match status" value="1"/>
</dbReference>
<dbReference type="GO" id="GO:0006353">
    <property type="term" value="P:DNA-templated transcription termination"/>
    <property type="evidence" value="ECO:0007669"/>
    <property type="project" value="UniProtKB-KW"/>
</dbReference>
<proteinExistence type="inferred from homology"/>
<accession>A0A103XQE1</accession>
<keyword evidence="2" id="KW-0805">Transcription regulation</keyword>
<dbReference type="PANTHER" id="PTHR13068:SF23">
    <property type="entry name" value="TRANSCRIPTION TERMINATION FACTOR MTERF15, MITOCHONDRIAL"/>
    <property type="match status" value="1"/>
</dbReference>